<dbReference type="InterPro" id="IPR007110">
    <property type="entry name" value="Ig-like_dom"/>
</dbReference>
<organism evidence="6 7">
    <name type="scientific">Pelobates cultripes</name>
    <name type="common">Western spadefoot toad</name>
    <dbReference type="NCBI Taxonomy" id="61616"/>
    <lineage>
        <taxon>Eukaryota</taxon>
        <taxon>Metazoa</taxon>
        <taxon>Chordata</taxon>
        <taxon>Craniata</taxon>
        <taxon>Vertebrata</taxon>
        <taxon>Euteleostomi</taxon>
        <taxon>Amphibia</taxon>
        <taxon>Batrachia</taxon>
        <taxon>Anura</taxon>
        <taxon>Pelobatoidea</taxon>
        <taxon>Pelobatidae</taxon>
        <taxon>Pelobates</taxon>
    </lineage>
</organism>
<dbReference type="InterPro" id="IPR013106">
    <property type="entry name" value="Ig_V-set"/>
</dbReference>
<dbReference type="PROSITE" id="PS50835">
    <property type="entry name" value="IG_LIKE"/>
    <property type="match status" value="1"/>
</dbReference>
<evidence type="ECO:0000256" key="1">
    <source>
        <dbReference type="ARBA" id="ARBA00022859"/>
    </source>
</evidence>
<dbReference type="EMBL" id="OW240916">
    <property type="protein sequence ID" value="CAH2294540.1"/>
    <property type="molecule type" value="Genomic_DNA"/>
</dbReference>
<dbReference type="InterPro" id="IPR013783">
    <property type="entry name" value="Ig-like_fold"/>
</dbReference>
<dbReference type="GO" id="GO:0002250">
    <property type="term" value="P:adaptive immune response"/>
    <property type="evidence" value="ECO:0007669"/>
    <property type="project" value="UniProtKB-KW"/>
</dbReference>
<dbReference type="InterPro" id="IPR036179">
    <property type="entry name" value="Ig-like_dom_sf"/>
</dbReference>
<reference evidence="6" key="1">
    <citation type="submission" date="2022-03" db="EMBL/GenBank/DDBJ databases">
        <authorList>
            <person name="Alioto T."/>
            <person name="Alioto T."/>
            <person name="Gomez Garrido J."/>
        </authorList>
    </citation>
    <scope>NUCLEOTIDE SEQUENCE</scope>
</reference>
<evidence type="ECO:0000256" key="3">
    <source>
        <dbReference type="ARBA" id="ARBA00043265"/>
    </source>
</evidence>
<evidence type="ECO:0000256" key="2">
    <source>
        <dbReference type="ARBA" id="ARBA00023130"/>
    </source>
</evidence>
<dbReference type="InterPro" id="IPR050199">
    <property type="entry name" value="IgHV"/>
</dbReference>
<evidence type="ECO:0000313" key="6">
    <source>
        <dbReference type="EMBL" id="CAH2294540.1"/>
    </source>
</evidence>
<dbReference type="PANTHER" id="PTHR23266">
    <property type="entry name" value="IMMUNOGLOBULIN HEAVY CHAIN"/>
    <property type="match status" value="1"/>
</dbReference>
<keyword evidence="1" id="KW-0391">Immunity</keyword>
<keyword evidence="2" id="KW-1064">Adaptive immunity</keyword>
<keyword evidence="7" id="KW-1185">Reference proteome</keyword>
<dbReference type="AlphaFoldDB" id="A0AAD1W5L3"/>
<evidence type="ECO:0000256" key="4">
    <source>
        <dbReference type="SAM" id="SignalP"/>
    </source>
</evidence>
<dbReference type="SUPFAM" id="SSF48726">
    <property type="entry name" value="Immunoglobulin"/>
    <property type="match status" value="1"/>
</dbReference>
<accession>A0AAD1W5L3</accession>
<sequence length="154" mass="17077">MRSFCIVLLLLISGSSVLSQAVTLDQPESTVVKPSEGLKLPCKVSVAVTSYHWYWIRQLPGKGLEYIGRISSAGGSEPASSFSSRATFTRDTAKNEIYVQITNMRNEESGTYYCTSTMRQGNNRLMTKPLIKEEIRGCFIAQNSVVLKKGNTKQ</sequence>
<evidence type="ECO:0000259" key="5">
    <source>
        <dbReference type="PROSITE" id="PS50835"/>
    </source>
</evidence>
<gene>
    <name evidence="6" type="ORF">PECUL_23A049330</name>
</gene>
<feature type="chain" id="PRO_5042228568" evidence="4">
    <location>
        <begin position="20"/>
        <end position="154"/>
    </location>
</feature>
<dbReference type="GO" id="GO:0005576">
    <property type="term" value="C:extracellular region"/>
    <property type="evidence" value="ECO:0007669"/>
    <property type="project" value="UniProtKB-ARBA"/>
</dbReference>
<dbReference type="InterPro" id="IPR003599">
    <property type="entry name" value="Ig_sub"/>
</dbReference>
<dbReference type="SMART" id="SM00409">
    <property type="entry name" value="IG"/>
    <property type="match status" value="1"/>
</dbReference>
<feature type="signal peptide" evidence="4">
    <location>
        <begin position="1"/>
        <end position="19"/>
    </location>
</feature>
<dbReference type="Gene3D" id="2.60.40.10">
    <property type="entry name" value="Immunoglobulins"/>
    <property type="match status" value="1"/>
</dbReference>
<evidence type="ECO:0000313" key="7">
    <source>
        <dbReference type="Proteomes" id="UP001295444"/>
    </source>
</evidence>
<dbReference type="Pfam" id="PF07686">
    <property type="entry name" value="V-set"/>
    <property type="match status" value="1"/>
</dbReference>
<keyword evidence="4" id="KW-0732">Signal</keyword>
<keyword evidence="3" id="KW-1280">Immunoglobulin</keyword>
<feature type="domain" description="Ig-like" evidence="5">
    <location>
        <begin position="27"/>
        <end position="131"/>
    </location>
</feature>
<proteinExistence type="predicted"/>
<protein>
    <submittedName>
        <fullName evidence="6">S22555Ig heavy chain V region (Family VI) -African clawed frog</fullName>
    </submittedName>
</protein>
<dbReference type="GO" id="GO:0019814">
    <property type="term" value="C:immunoglobulin complex"/>
    <property type="evidence" value="ECO:0007669"/>
    <property type="project" value="UniProtKB-KW"/>
</dbReference>
<dbReference type="Proteomes" id="UP001295444">
    <property type="component" value="Chromosome 05"/>
</dbReference>
<dbReference type="SMART" id="SM00406">
    <property type="entry name" value="IGv"/>
    <property type="match status" value="1"/>
</dbReference>
<name>A0AAD1W5L3_PELCU</name>